<name>A0ABQ0IR41_9ACTN</name>
<accession>A0ABQ0IR41</accession>
<organism evidence="1 2">
    <name type="scientific">Gordonia paraffinivorans NBRC 108238</name>
    <dbReference type="NCBI Taxonomy" id="1223543"/>
    <lineage>
        <taxon>Bacteria</taxon>
        <taxon>Bacillati</taxon>
        <taxon>Actinomycetota</taxon>
        <taxon>Actinomycetes</taxon>
        <taxon>Mycobacteriales</taxon>
        <taxon>Gordoniaceae</taxon>
        <taxon>Gordonia</taxon>
    </lineage>
</organism>
<dbReference type="EMBL" id="BAOQ01000048">
    <property type="protein sequence ID" value="GAC85995.1"/>
    <property type="molecule type" value="Genomic_DNA"/>
</dbReference>
<dbReference type="RefSeq" id="WP_006902258.1">
    <property type="nucleotide sequence ID" value="NZ_BAOQ01000048.1"/>
</dbReference>
<reference evidence="1 2" key="1">
    <citation type="submission" date="2013-02" db="EMBL/GenBank/DDBJ databases">
        <title>Whole genome shotgun sequence of Gordonia paraffinivorans NBRC 108238.</title>
        <authorList>
            <person name="Isaki-Nakamura S."/>
            <person name="Hosoyama A."/>
            <person name="Tsuchikane K."/>
            <person name="Ando Y."/>
            <person name="Baba S."/>
            <person name="Ohji S."/>
            <person name="Hamada M."/>
            <person name="Tamura T."/>
            <person name="Yamazoe A."/>
            <person name="Yamazaki S."/>
            <person name="Fujita N."/>
        </authorList>
    </citation>
    <scope>NUCLEOTIDE SEQUENCE [LARGE SCALE GENOMIC DNA]</scope>
    <source>
        <strain evidence="1 2">NBRC 108238</strain>
    </source>
</reference>
<dbReference type="Pfam" id="PF19371">
    <property type="entry name" value="DUF5946"/>
    <property type="match status" value="1"/>
</dbReference>
<evidence type="ECO:0000313" key="1">
    <source>
        <dbReference type="EMBL" id="GAC85995.1"/>
    </source>
</evidence>
<dbReference type="Proteomes" id="UP000035021">
    <property type="component" value="Unassembled WGS sequence"/>
</dbReference>
<comment type="caution">
    <text evidence="1">The sequence shown here is derived from an EMBL/GenBank/DDBJ whole genome shotgun (WGS) entry which is preliminary data.</text>
</comment>
<evidence type="ECO:0000313" key="2">
    <source>
        <dbReference type="Proteomes" id="UP000035021"/>
    </source>
</evidence>
<proteinExistence type="predicted"/>
<gene>
    <name evidence="1" type="ORF">GP2_048_00170</name>
</gene>
<sequence>MDSTCECGAVSPCVDVWHAALAEEQADPEMYAWHNPLVCSFLLQHPSQRDERYADTQFRWLQLFLNRGIEALNAVARRTVSRNRGSSPDVVPPELAGYHPLPDVPSPTGFRLSVHHLRGPGGFTAGGAAAYGRRMTELARATVDAWLDAAPSPPR</sequence>
<keyword evidence="2" id="KW-1185">Reference proteome</keyword>
<protein>
    <submittedName>
        <fullName evidence="1">Uncharacterized protein</fullName>
    </submittedName>
</protein>
<dbReference type="InterPro" id="IPR045990">
    <property type="entry name" value="DUF5946"/>
</dbReference>